<evidence type="ECO:0000256" key="4">
    <source>
        <dbReference type="ARBA" id="ARBA00023242"/>
    </source>
</evidence>
<dbReference type="SMART" id="SM00339">
    <property type="entry name" value="FH"/>
    <property type="match status" value="1"/>
</dbReference>
<dbReference type="InterPro" id="IPR045912">
    <property type="entry name" value="FOXJ2/3-like"/>
</dbReference>
<evidence type="ECO:0000259" key="7">
    <source>
        <dbReference type="PROSITE" id="PS50039"/>
    </source>
</evidence>
<evidence type="ECO:0000256" key="5">
    <source>
        <dbReference type="PROSITE-ProRule" id="PRU00089"/>
    </source>
</evidence>
<feature type="compositionally biased region" description="Polar residues" evidence="6">
    <location>
        <begin position="479"/>
        <end position="491"/>
    </location>
</feature>
<feature type="region of interest" description="Disordered" evidence="6">
    <location>
        <begin position="145"/>
        <end position="167"/>
    </location>
</feature>
<keyword evidence="2 5" id="KW-0238">DNA-binding</keyword>
<proteinExistence type="predicted"/>
<dbReference type="GO" id="GO:0005634">
    <property type="term" value="C:nucleus"/>
    <property type="evidence" value="ECO:0007669"/>
    <property type="project" value="UniProtKB-SubCell"/>
</dbReference>
<keyword evidence="4 5" id="KW-0539">Nucleus</keyword>
<dbReference type="InterPro" id="IPR036390">
    <property type="entry name" value="WH_DNA-bd_sf"/>
</dbReference>
<keyword evidence="3" id="KW-0804">Transcription</keyword>
<evidence type="ECO:0000256" key="2">
    <source>
        <dbReference type="ARBA" id="ARBA00023125"/>
    </source>
</evidence>
<feature type="compositionally biased region" description="Acidic residues" evidence="6">
    <location>
        <begin position="496"/>
        <end position="509"/>
    </location>
</feature>
<feature type="domain" description="Fork-head" evidence="7">
    <location>
        <begin position="41"/>
        <end position="127"/>
    </location>
</feature>
<dbReference type="PRINTS" id="PR00053">
    <property type="entry name" value="FORKHEAD"/>
</dbReference>
<dbReference type="OrthoDB" id="5954824at2759"/>
<dbReference type="GO" id="GO:0000978">
    <property type="term" value="F:RNA polymerase II cis-regulatory region sequence-specific DNA binding"/>
    <property type="evidence" value="ECO:0007669"/>
    <property type="project" value="TreeGrafter"/>
</dbReference>
<comment type="subcellular location">
    <subcellularLocation>
        <location evidence="5">Nucleus</location>
    </subcellularLocation>
</comment>
<protein>
    <recommendedName>
        <fullName evidence="7">Fork-head domain-containing protein</fullName>
    </recommendedName>
</protein>
<dbReference type="PANTHER" id="PTHR46078">
    <property type="entry name" value="FORKHEAD BOX PROTEIN J2 FAMILY MEMBER"/>
    <property type="match status" value="1"/>
</dbReference>
<evidence type="ECO:0000256" key="3">
    <source>
        <dbReference type="ARBA" id="ARBA00023163"/>
    </source>
</evidence>
<dbReference type="InterPro" id="IPR001766">
    <property type="entry name" value="Fork_head_dom"/>
</dbReference>
<evidence type="ECO:0000256" key="6">
    <source>
        <dbReference type="SAM" id="MobiDB-lite"/>
    </source>
</evidence>
<dbReference type="Proteomes" id="UP000245699">
    <property type="component" value="Unassembled WGS sequence"/>
</dbReference>
<dbReference type="PROSITE" id="PS00657">
    <property type="entry name" value="FORK_HEAD_1"/>
    <property type="match status" value="1"/>
</dbReference>
<feature type="DNA-binding region" description="Fork-head" evidence="5">
    <location>
        <begin position="41"/>
        <end position="127"/>
    </location>
</feature>
<keyword evidence="9" id="KW-1185">Reference proteome</keyword>
<comment type="caution">
    <text evidence="8">The sequence shown here is derived from an EMBL/GenBank/DDBJ whole genome shotgun (WGS) entry which is preliminary data.</text>
</comment>
<dbReference type="PROSITE" id="PS50039">
    <property type="entry name" value="FORK_HEAD_3"/>
    <property type="match status" value="1"/>
</dbReference>
<gene>
    <name evidence="8" type="ORF">BB559_007086</name>
</gene>
<dbReference type="SUPFAM" id="SSF46785">
    <property type="entry name" value="Winged helix' DNA-binding domain"/>
    <property type="match status" value="1"/>
</dbReference>
<dbReference type="GO" id="GO:0000981">
    <property type="term" value="F:DNA-binding transcription factor activity, RNA polymerase II-specific"/>
    <property type="evidence" value="ECO:0007669"/>
    <property type="project" value="TreeGrafter"/>
</dbReference>
<sequence length="525" mass="60215">MNSITDIKSSFLVSGNFRMYDYQKYNFWKRDKNYYFKKRRRPPFSYSIIIALAILSTEEKKMSLKDIYNWIKKNYPKVFEGSDIGWQNTIRHNLSLNSFFRRMPRYEVGTDSGGRYYNKKGSFWTIDLDKMDKTTKDKVFGILESTKNQHSQQTTSQPLPKTPFNGKPQSQINGVGYMNNAKPYNIEYPEYKNYSGNNTPEYLRIIKSPIDTIEDINGVSKTIKCSLSLESSPSNKNNKMHPSIYSEPLNLFQNFVIRRNNTLSEVQNYNNSRVNESRMNYGGEMHNGKLASAPETRSHQGGLGLYNFDLRKESFDTNNVFCHAGNFGRDGYGINRNARYTISDVTPTTFQNNNQTMFSKRTRSANNWFGSPPFYMNTDKFGYGHTGTNMISGVPGNQYENQSYHAAKRHRNMFGQVSSFEKLGNNKSPTIHSMPNTMQRSVPFMQNSDRGYINPVYLCHQGTPKPANKNISAADVNKANKSGQRYTSEQTKVYGEEEDIPNGGEVIEDGSDSLSLKHSIKHLLN</sequence>
<keyword evidence="1" id="KW-0805">Transcription regulation</keyword>
<dbReference type="CDD" id="cd00059">
    <property type="entry name" value="FH_FOX"/>
    <property type="match status" value="1"/>
</dbReference>
<evidence type="ECO:0000313" key="8">
    <source>
        <dbReference type="EMBL" id="PVU85345.1"/>
    </source>
</evidence>
<dbReference type="InterPro" id="IPR018122">
    <property type="entry name" value="TF_fork_head_CS_1"/>
</dbReference>
<organism evidence="8 9">
    <name type="scientific">Furculomyces boomerangus</name>
    <dbReference type="NCBI Taxonomy" id="61424"/>
    <lineage>
        <taxon>Eukaryota</taxon>
        <taxon>Fungi</taxon>
        <taxon>Fungi incertae sedis</taxon>
        <taxon>Zoopagomycota</taxon>
        <taxon>Kickxellomycotina</taxon>
        <taxon>Harpellomycetes</taxon>
        <taxon>Harpellales</taxon>
        <taxon>Harpellaceae</taxon>
        <taxon>Furculomyces</taxon>
    </lineage>
</organism>
<evidence type="ECO:0000256" key="1">
    <source>
        <dbReference type="ARBA" id="ARBA00023015"/>
    </source>
</evidence>
<dbReference type="PANTHER" id="PTHR46078:SF2">
    <property type="entry name" value="FORK-HEAD DOMAIN-CONTAINING PROTEIN"/>
    <property type="match status" value="1"/>
</dbReference>
<dbReference type="EMBL" id="MBFT01001096">
    <property type="protein sequence ID" value="PVU85345.1"/>
    <property type="molecule type" value="Genomic_DNA"/>
</dbReference>
<dbReference type="STRING" id="61424.A0A2T9XZ56"/>
<dbReference type="AlphaFoldDB" id="A0A2T9XZ56"/>
<reference evidence="8 9" key="1">
    <citation type="journal article" date="2018" name="MBio">
        <title>Comparative Genomics Reveals the Core Gene Toolbox for the Fungus-Insect Symbiosis.</title>
        <authorList>
            <person name="Wang Y."/>
            <person name="Stata M."/>
            <person name="Wang W."/>
            <person name="Stajich J.E."/>
            <person name="White M.M."/>
            <person name="Moncalvo J.M."/>
        </authorList>
    </citation>
    <scope>NUCLEOTIDE SEQUENCE [LARGE SCALE GENOMIC DNA]</scope>
    <source>
        <strain evidence="8 9">AUS-77-4</strain>
    </source>
</reference>
<accession>A0A2T9XZ56</accession>
<feature type="region of interest" description="Disordered" evidence="6">
    <location>
        <begin position="479"/>
        <end position="509"/>
    </location>
</feature>
<feature type="compositionally biased region" description="Polar residues" evidence="6">
    <location>
        <begin position="145"/>
        <end position="159"/>
    </location>
</feature>
<dbReference type="Pfam" id="PF00250">
    <property type="entry name" value="Forkhead"/>
    <property type="match status" value="1"/>
</dbReference>
<dbReference type="InterPro" id="IPR036388">
    <property type="entry name" value="WH-like_DNA-bd_sf"/>
</dbReference>
<dbReference type="Gene3D" id="1.10.10.10">
    <property type="entry name" value="Winged helix-like DNA-binding domain superfamily/Winged helix DNA-binding domain"/>
    <property type="match status" value="1"/>
</dbReference>
<name>A0A2T9XZ56_9FUNG</name>
<evidence type="ECO:0000313" key="9">
    <source>
        <dbReference type="Proteomes" id="UP000245699"/>
    </source>
</evidence>